<keyword evidence="1" id="KW-0472">Membrane</keyword>
<keyword evidence="1" id="KW-0812">Transmembrane</keyword>
<feature type="transmembrane region" description="Helical" evidence="1">
    <location>
        <begin position="36"/>
        <end position="59"/>
    </location>
</feature>
<sequence>MGKFYRYKLPTWLCKIVNILEKAIVPILVFQLIRTLFITTTLDLIILTLLIILFILFYVQWL</sequence>
<evidence type="ECO:0000256" key="1">
    <source>
        <dbReference type="SAM" id="Phobius"/>
    </source>
</evidence>
<reference evidence="2" key="1">
    <citation type="journal article" date="2021" name="PeerJ">
        <title>Extensive microbial diversity within the chicken gut microbiome revealed by metagenomics and culture.</title>
        <authorList>
            <person name="Gilroy R."/>
            <person name="Ravi A."/>
            <person name="Getino M."/>
            <person name="Pursley I."/>
            <person name="Horton D.L."/>
            <person name="Alikhan N.F."/>
            <person name="Baker D."/>
            <person name="Gharbi K."/>
            <person name="Hall N."/>
            <person name="Watson M."/>
            <person name="Adriaenssens E.M."/>
            <person name="Foster-Nyarko E."/>
            <person name="Jarju S."/>
            <person name="Secka A."/>
            <person name="Antonio M."/>
            <person name="Oren A."/>
            <person name="Chaudhuri R.R."/>
            <person name="La Ragione R."/>
            <person name="Hildebrand F."/>
            <person name="Pallen M.J."/>
        </authorList>
    </citation>
    <scope>NUCLEOTIDE SEQUENCE</scope>
    <source>
        <strain evidence="2">CHK169-2315</strain>
    </source>
</reference>
<accession>A0A9D1TKT5</accession>
<dbReference type="EMBL" id="DXHX01000171">
    <property type="protein sequence ID" value="HIV75804.1"/>
    <property type="molecule type" value="Genomic_DNA"/>
</dbReference>
<name>A0A9D1TKT5_9BACI</name>
<keyword evidence="1" id="KW-1133">Transmembrane helix</keyword>
<evidence type="ECO:0000313" key="3">
    <source>
        <dbReference type="Proteomes" id="UP000823937"/>
    </source>
</evidence>
<protein>
    <submittedName>
        <fullName evidence="2">Uncharacterized protein</fullName>
    </submittedName>
</protein>
<evidence type="ECO:0000313" key="2">
    <source>
        <dbReference type="EMBL" id="HIV75804.1"/>
    </source>
</evidence>
<comment type="caution">
    <text evidence="2">The sequence shown here is derived from an EMBL/GenBank/DDBJ whole genome shotgun (WGS) entry which is preliminary data.</text>
</comment>
<organism evidence="2 3">
    <name type="scientific">Candidatus Pseudogracilibacillus intestinigallinarum</name>
    <dbReference type="NCBI Taxonomy" id="2838742"/>
    <lineage>
        <taxon>Bacteria</taxon>
        <taxon>Bacillati</taxon>
        <taxon>Bacillota</taxon>
        <taxon>Bacilli</taxon>
        <taxon>Bacillales</taxon>
        <taxon>Bacillaceae</taxon>
        <taxon>Pseudogracilibacillus</taxon>
    </lineage>
</organism>
<dbReference type="AlphaFoldDB" id="A0A9D1TKT5"/>
<proteinExistence type="predicted"/>
<dbReference type="Proteomes" id="UP000823937">
    <property type="component" value="Unassembled WGS sequence"/>
</dbReference>
<gene>
    <name evidence="2" type="ORF">H9895_12075</name>
</gene>
<reference evidence="2" key="2">
    <citation type="submission" date="2021-04" db="EMBL/GenBank/DDBJ databases">
        <authorList>
            <person name="Gilroy R."/>
        </authorList>
    </citation>
    <scope>NUCLEOTIDE SEQUENCE</scope>
    <source>
        <strain evidence="2">CHK169-2315</strain>
    </source>
</reference>